<evidence type="ECO:0000313" key="7">
    <source>
        <dbReference type="Proteomes" id="UP000002945"/>
    </source>
</evidence>
<name>A9E5Z4_9FLAO</name>
<keyword evidence="3 5" id="KW-1133">Transmembrane helix</keyword>
<evidence type="ECO:0000256" key="1">
    <source>
        <dbReference type="ARBA" id="ARBA00004141"/>
    </source>
</evidence>
<dbReference type="eggNOG" id="COG3296">
    <property type="taxonomic scope" value="Bacteria"/>
</dbReference>
<keyword evidence="4 5" id="KW-0472">Membrane</keyword>
<proteinExistence type="predicted"/>
<dbReference type="STRING" id="391587.KAOT1_01509"/>
<evidence type="ECO:0000256" key="5">
    <source>
        <dbReference type="SAM" id="Phobius"/>
    </source>
</evidence>
<gene>
    <name evidence="6" type="ORF">KAOT1_01509</name>
</gene>
<accession>A9E5Z4</accession>
<evidence type="ECO:0000256" key="2">
    <source>
        <dbReference type="ARBA" id="ARBA00022692"/>
    </source>
</evidence>
<keyword evidence="2 5" id="KW-0812">Transmembrane</keyword>
<evidence type="ECO:0000313" key="6">
    <source>
        <dbReference type="EMBL" id="EDP94971.1"/>
    </source>
</evidence>
<evidence type="ECO:0000256" key="3">
    <source>
        <dbReference type="ARBA" id="ARBA00022989"/>
    </source>
</evidence>
<organism evidence="6 7">
    <name type="scientific">Kordia algicida OT-1</name>
    <dbReference type="NCBI Taxonomy" id="391587"/>
    <lineage>
        <taxon>Bacteria</taxon>
        <taxon>Pseudomonadati</taxon>
        <taxon>Bacteroidota</taxon>
        <taxon>Flavobacteriia</taxon>
        <taxon>Flavobacteriales</taxon>
        <taxon>Flavobacteriaceae</taxon>
        <taxon>Kordia</taxon>
    </lineage>
</organism>
<comment type="caution">
    <text evidence="6">The sequence shown here is derived from an EMBL/GenBank/DDBJ whole genome shotgun (WGS) entry which is preliminary data.</text>
</comment>
<dbReference type="InterPro" id="IPR019109">
    <property type="entry name" value="MamF_MmsF"/>
</dbReference>
<dbReference type="HOGENOM" id="CLU_104196_0_2_10"/>
<dbReference type="Proteomes" id="UP000002945">
    <property type="component" value="Unassembled WGS sequence"/>
</dbReference>
<dbReference type="AlphaFoldDB" id="A9E5Z4"/>
<dbReference type="RefSeq" id="WP_007092877.1">
    <property type="nucleotide sequence ID" value="NZ_CP142125.1"/>
</dbReference>
<feature type="transmembrane region" description="Helical" evidence="5">
    <location>
        <begin position="109"/>
        <end position="135"/>
    </location>
</feature>
<comment type="subcellular location">
    <subcellularLocation>
        <location evidence="1">Membrane</location>
        <topology evidence="1">Multi-pass membrane protein</topology>
    </subcellularLocation>
</comment>
<sequence>MDSTLTKHDKNVAMVLHATTFSKYFFPFGNFIVPLILWTMYKKESEYIDHHGKEAINFQLSLFCYKLIATLVSFPLFFIFKIQNFSTWDVFHFNNISINFNDGFNAYNLSFIAIIVGIGHLLFFAVNITYTIVAAMRANEGEKYRYPLTFRFIK</sequence>
<protein>
    <recommendedName>
        <fullName evidence="8">DUF4870 domain-containing protein</fullName>
    </recommendedName>
</protein>
<reference evidence="6 7" key="1">
    <citation type="journal article" date="2011" name="J. Bacteriol.">
        <title>Genome sequence of the algicidal bacterium Kordia algicida OT-1.</title>
        <authorList>
            <person name="Lee H.S."/>
            <person name="Kang S.G."/>
            <person name="Kwon K.K."/>
            <person name="Lee J.H."/>
            <person name="Kim S.J."/>
        </authorList>
    </citation>
    <scope>NUCLEOTIDE SEQUENCE [LARGE SCALE GENOMIC DNA]</scope>
    <source>
        <strain evidence="6 7">OT-1</strain>
    </source>
</reference>
<feature type="transmembrane region" description="Helical" evidence="5">
    <location>
        <begin position="62"/>
        <end position="80"/>
    </location>
</feature>
<dbReference type="Pfam" id="PF09685">
    <property type="entry name" value="MamF_MmsF"/>
    <property type="match status" value="1"/>
</dbReference>
<evidence type="ECO:0000256" key="4">
    <source>
        <dbReference type="ARBA" id="ARBA00023136"/>
    </source>
</evidence>
<feature type="transmembrane region" description="Helical" evidence="5">
    <location>
        <begin position="24"/>
        <end position="41"/>
    </location>
</feature>
<keyword evidence="7" id="KW-1185">Reference proteome</keyword>
<dbReference type="OrthoDB" id="9808930at2"/>
<evidence type="ECO:0008006" key="8">
    <source>
        <dbReference type="Google" id="ProtNLM"/>
    </source>
</evidence>
<dbReference type="EMBL" id="ABIB01000011">
    <property type="protein sequence ID" value="EDP94971.1"/>
    <property type="molecule type" value="Genomic_DNA"/>
</dbReference>